<keyword evidence="1" id="KW-1133">Transmembrane helix</keyword>
<gene>
    <name evidence="2" type="ORF">MetfoDRAFT_1046</name>
</gene>
<dbReference type="Proteomes" id="UP000003706">
    <property type="component" value="Unassembled WGS sequence"/>
</dbReference>
<sequence>MKKFLCLLIGLLLIANMTLGAKVVNTWIEVKEENPDGTSYKGDHYYVTYIYTQLDNGEVLKQTIKLNDSWGTTIPAPTVPLSYTLPNGLEVKLFEQSGSQTTPLVSLPYTAKLPVGTKLTIKMNDNYRDNNYADGKWDINITEDGLLATYATEGGGFFHNTSFLIYDNKTGNLLWELPFPYKPNNIYWSQGYWYNFTLPYDGSDATVYDGYRDILNTYSPTDAFKNLVKANVSTPIPMGVIVLTIIGILVVIYLQRMKKK</sequence>
<protein>
    <submittedName>
        <fullName evidence="2">Uncharacterized protein</fullName>
    </submittedName>
</protein>
<dbReference type="EMBL" id="AGJL01000023">
    <property type="protein sequence ID" value="EHP86448.1"/>
    <property type="molecule type" value="Genomic_DNA"/>
</dbReference>
<feature type="transmembrane region" description="Helical" evidence="1">
    <location>
        <begin position="236"/>
        <end position="254"/>
    </location>
</feature>
<evidence type="ECO:0000256" key="1">
    <source>
        <dbReference type="SAM" id="Phobius"/>
    </source>
</evidence>
<dbReference type="AlphaFoldDB" id="H1KZ23"/>
<reference evidence="2 3" key="1">
    <citation type="submission" date="2011-09" db="EMBL/GenBank/DDBJ databases">
        <title>The draft genome of Methanotorris formicicus Mc-S-70.</title>
        <authorList>
            <consortium name="US DOE Joint Genome Institute (JGI-PGF)"/>
            <person name="Lucas S."/>
            <person name="Han J."/>
            <person name="Lapidus A."/>
            <person name="Cheng J.-F."/>
            <person name="Goodwin L."/>
            <person name="Pitluck S."/>
            <person name="Peters L."/>
            <person name="Land M.L."/>
            <person name="Hauser L."/>
            <person name="Sieprawska-Lupa M."/>
            <person name="Takai K."/>
            <person name="Miyazaki J."/>
            <person name="Whitman W."/>
            <person name="Woyke T.J."/>
        </authorList>
    </citation>
    <scope>NUCLEOTIDE SEQUENCE [LARGE SCALE GENOMIC DNA]</scope>
    <source>
        <strain evidence="2 3">Mc-S-70</strain>
    </source>
</reference>
<dbReference type="RefSeq" id="WP_007044478.1">
    <property type="nucleotide sequence ID" value="NZ_AGJL01000023.1"/>
</dbReference>
<keyword evidence="1" id="KW-0812">Transmembrane</keyword>
<keyword evidence="3" id="KW-1185">Reference proteome</keyword>
<dbReference type="OrthoDB" id="62667at2157"/>
<organism evidence="2 3">
    <name type="scientific">Methanotorris formicicus Mc-S-70</name>
    <dbReference type="NCBI Taxonomy" id="647171"/>
    <lineage>
        <taxon>Archaea</taxon>
        <taxon>Methanobacteriati</taxon>
        <taxon>Methanobacteriota</taxon>
        <taxon>Methanomada group</taxon>
        <taxon>Methanococci</taxon>
        <taxon>Methanococcales</taxon>
        <taxon>Methanocaldococcaceae</taxon>
        <taxon>Methanotorris</taxon>
    </lineage>
</organism>
<evidence type="ECO:0000313" key="3">
    <source>
        <dbReference type="Proteomes" id="UP000003706"/>
    </source>
</evidence>
<evidence type="ECO:0000313" key="2">
    <source>
        <dbReference type="EMBL" id="EHP86448.1"/>
    </source>
</evidence>
<keyword evidence="1" id="KW-0472">Membrane</keyword>
<dbReference type="STRING" id="647171.MetfoDRAFT_1046"/>
<name>H1KZ23_9EURY</name>
<comment type="caution">
    <text evidence="2">The sequence shown here is derived from an EMBL/GenBank/DDBJ whole genome shotgun (WGS) entry which is preliminary data.</text>
</comment>
<proteinExistence type="predicted"/>
<accession>H1KZ23</accession>